<evidence type="ECO:0000313" key="2">
    <source>
        <dbReference type="EMBL" id="KTD55607.1"/>
    </source>
</evidence>
<evidence type="ECO:0000256" key="1">
    <source>
        <dbReference type="SAM" id="Phobius"/>
    </source>
</evidence>
<dbReference type="OrthoDB" id="116415at2"/>
<feature type="transmembrane region" description="Helical" evidence="1">
    <location>
        <begin position="46"/>
        <end position="66"/>
    </location>
</feature>
<gene>
    <name evidence="2" type="ORF">Lsan_3159</name>
</gene>
<proteinExistence type="predicted"/>
<sequence length="258" mass="29616">MKFQLIVLFFLIIFFAFILLFLYLGIYSAQRNAKNKKKSTGPGLQIVEGAIFTLLGLIVAFTFSTANQRFDDRRYVIIQEANAIRTAYFRVDLVSPEIQKSLRQVLKQYLFYQISDYRNVSDLGIFRATHEKTQEMQRKIWKLASKGCASKEQQYGCSLLLSSLNNMFDVANTRYENSYIHPPLIVFILLVGLALLGALIAGYNIGEKNDGSILHFISYAFVIAITVYIIIDMEFPRLGFIRVDSFDTVLTQLYQEMT</sequence>
<dbReference type="Pfam" id="PF14023">
    <property type="entry name" value="Bestrophin-like"/>
    <property type="match status" value="1"/>
</dbReference>
<reference evidence="2 3" key="1">
    <citation type="submission" date="2015-11" db="EMBL/GenBank/DDBJ databases">
        <title>Genomic analysis of 38 Legionella species identifies large and diverse effector repertoires.</title>
        <authorList>
            <person name="Burstein D."/>
            <person name="Amaro F."/>
            <person name="Zusman T."/>
            <person name="Lifshitz Z."/>
            <person name="Cohen O."/>
            <person name="Gilbert J.A."/>
            <person name="Pupko T."/>
            <person name="Shuman H.A."/>
            <person name="Segal G."/>
        </authorList>
    </citation>
    <scope>NUCLEOTIDE SEQUENCE [LARGE SCALE GENOMIC DNA]</scope>
    <source>
        <strain evidence="2 3">SC-63-C7</strain>
    </source>
</reference>
<keyword evidence="1" id="KW-1133">Transmembrane helix</keyword>
<dbReference type="EMBL" id="LNYU01000085">
    <property type="protein sequence ID" value="KTD55607.1"/>
    <property type="molecule type" value="Genomic_DNA"/>
</dbReference>
<dbReference type="PATRIC" id="fig|45074.5.peg.3399"/>
<evidence type="ECO:0000313" key="3">
    <source>
        <dbReference type="Proteomes" id="UP000054703"/>
    </source>
</evidence>
<organism evidence="2 3">
    <name type="scientific">Legionella santicrucis</name>
    <dbReference type="NCBI Taxonomy" id="45074"/>
    <lineage>
        <taxon>Bacteria</taxon>
        <taxon>Pseudomonadati</taxon>
        <taxon>Pseudomonadota</taxon>
        <taxon>Gammaproteobacteria</taxon>
        <taxon>Legionellales</taxon>
        <taxon>Legionellaceae</taxon>
        <taxon>Legionella</taxon>
    </lineage>
</organism>
<accession>A0A0W0YFL1</accession>
<dbReference type="InterPro" id="IPR025333">
    <property type="entry name" value="DUF4239"/>
</dbReference>
<protein>
    <recommendedName>
        <fullName evidence="4">DUF4239 domain-containing protein</fullName>
    </recommendedName>
</protein>
<keyword evidence="1" id="KW-0472">Membrane</keyword>
<feature type="transmembrane region" description="Helical" evidence="1">
    <location>
        <begin position="212"/>
        <end position="231"/>
    </location>
</feature>
<dbReference type="RefSeq" id="WP_058515116.1">
    <property type="nucleotide sequence ID" value="NZ_CAAAIH010000011.1"/>
</dbReference>
<dbReference type="AlphaFoldDB" id="A0A0W0YFL1"/>
<keyword evidence="1" id="KW-0812">Transmembrane</keyword>
<keyword evidence="3" id="KW-1185">Reference proteome</keyword>
<feature type="transmembrane region" description="Helical" evidence="1">
    <location>
        <begin position="7"/>
        <end position="26"/>
    </location>
</feature>
<dbReference type="STRING" id="45074.Lsan_3159"/>
<comment type="caution">
    <text evidence="2">The sequence shown here is derived from an EMBL/GenBank/DDBJ whole genome shotgun (WGS) entry which is preliminary data.</text>
</comment>
<name>A0A0W0YFL1_9GAMM</name>
<dbReference type="Proteomes" id="UP000054703">
    <property type="component" value="Unassembled WGS sequence"/>
</dbReference>
<evidence type="ECO:0008006" key="4">
    <source>
        <dbReference type="Google" id="ProtNLM"/>
    </source>
</evidence>
<feature type="transmembrane region" description="Helical" evidence="1">
    <location>
        <begin position="184"/>
        <end position="206"/>
    </location>
</feature>